<dbReference type="PROSITE" id="PS50127">
    <property type="entry name" value="UBC_2"/>
    <property type="match status" value="1"/>
</dbReference>
<evidence type="ECO:0000256" key="4">
    <source>
        <dbReference type="RuleBase" id="RU362109"/>
    </source>
</evidence>
<evidence type="ECO:0000259" key="6">
    <source>
        <dbReference type="PROSITE" id="PS51819"/>
    </source>
</evidence>
<dbReference type="SMART" id="SM00212">
    <property type="entry name" value="UBCc"/>
    <property type="match status" value="1"/>
</dbReference>
<reference evidence="8" key="1">
    <citation type="journal article" date="2018" name="Algal Res.">
        <title>Characterization of plant carbon substrate utilization by Auxenochlorella protothecoides.</title>
        <authorList>
            <person name="Vogler B.W."/>
            <person name="Starkenburg S.R."/>
            <person name="Sudasinghe N."/>
            <person name="Schambach J.Y."/>
            <person name="Rollin J.A."/>
            <person name="Pattathil S."/>
            <person name="Barry A.N."/>
        </authorList>
    </citation>
    <scope>NUCLEOTIDE SEQUENCE [LARGE SCALE GENOMIC DNA]</scope>
    <source>
        <strain evidence="8">UTEX 25</strain>
    </source>
</reference>
<keyword evidence="1" id="KW-0808">Transferase</keyword>
<proteinExistence type="inferred from homology"/>
<feature type="domain" description="VOC" evidence="6">
    <location>
        <begin position="183"/>
        <end position="294"/>
    </location>
</feature>
<dbReference type="PROSITE" id="PS51819">
    <property type="entry name" value="VOC"/>
    <property type="match status" value="1"/>
</dbReference>
<dbReference type="EMBL" id="QOKY01000198">
    <property type="protein sequence ID" value="RMZ53343.1"/>
    <property type="molecule type" value="Genomic_DNA"/>
</dbReference>
<evidence type="ECO:0000313" key="7">
    <source>
        <dbReference type="EMBL" id="RMZ53343.1"/>
    </source>
</evidence>
<sequence>TSGSIGGQPSPIKTGSTEPLQRLDTAAVAKRLQQELMSLMSSGEKGISAFPQGDSLFTWVGTIEGASGTVFEELTFRLSLNFGADYPFKPPTVKFETPCFHPNVDLQGNICLDILKEKCVRTVLQSIQSLLADPNNDSPLNVQAAKLWDQDQAVYRQNIFETHARSKKEICPLKVVEPFKSMSLRYILLMQRDVAAAARYYNEGLGLPLKVLTERWAELQSGDTTIALQTAPGEAYCTTGFSPVLSFNVESIQDTLTRLLTMGGRMDGKIHHSVYGKVASIRGPDGHMISLVEED</sequence>
<evidence type="ECO:0000256" key="1">
    <source>
        <dbReference type="ARBA" id="ARBA00022679"/>
    </source>
</evidence>
<dbReference type="AlphaFoldDB" id="A0A3M7KS44"/>
<feature type="active site" description="Glycyl thioester intermediate" evidence="3">
    <location>
        <position position="111"/>
    </location>
</feature>
<dbReference type="InterPro" id="IPR037523">
    <property type="entry name" value="VOC_core"/>
</dbReference>
<dbReference type="InterPro" id="IPR004360">
    <property type="entry name" value="Glyas_Fos-R_dOase_dom"/>
</dbReference>
<feature type="non-terminal residue" evidence="7">
    <location>
        <position position="1"/>
    </location>
</feature>
<dbReference type="CDD" id="cd23791">
    <property type="entry name" value="UBCc_UBE2C"/>
    <property type="match status" value="1"/>
</dbReference>
<evidence type="ECO:0000256" key="3">
    <source>
        <dbReference type="PROSITE-ProRule" id="PRU10133"/>
    </source>
</evidence>
<dbReference type="PROSITE" id="PS00183">
    <property type="entry name" value="UBC_1"/>
    <property type="match status" value="1"/>
</dbReference>
<dbReference type="Pfam" id="PF00903">
    <property type="entry name" value="Glyoxalase"/>
    <property type="match status" value="1"/>
</dbReference>
<dbReference type="InterPro" id="IPR016135">
    <property type="entry name" value="UBQ-conjugating_enzyme/RWD"/>
</dbReference>
<dbReference type="InterPro" id="IPR000608">
    <property type="entry name" value="UBC"/>
</dbReference>
<dbReference type="Gene3D" id="3.10.110.10">
    <property type="entry name" value="Ubiquitin Conjugating Enzyme"/>
    <property type="match status" value="1"/>
</dbReference>
<protein>
    <recommendedName>
        <fullName evidence="9">UBC core domain-containing protein</fullName>
    </recommendedName>
</protein>
<dbReference type="Gene3D" id="3.10.180.10">
    <property type="entry name" value="2,3-Dihydroxybiphenyl 1,2-Dioxygenase, domain 1"/>
    <property type="match status" value="1"/>
</dbReference>
<dbReference type="GO" id="GO:0016740">
    <property type="term" value="F:transferase activity"/>
    <property type="evidence" value="ECO:0007669"/>
    <property type="project" value="UniProtKB-KW"/>
</dbReference>
<feature type="domain" description="UBC core" evidence="5">
    <location>
        <begin position="27"/>
        <end position="168"/>
    </location>
</feature>
<keyword evidence="4" id="KW-0547">Nucleotide-binding</keyword>
<dbReference type="InterPro" id="IPR023313">
    <property type="entry name" value="UBQ-conjugating_AS"/>
</dbReference>
<dbReference type="SUPFAM" id="SSF54495">
    <property type="entry name" value="UBC-like"/>
    <property type="match status" value="1"/>
</dbReference>
<accession>A0A3M7KS44</accession>
<evidence type="ECO:0008006" key="9">
    <source>
        <dbReference type="Google" id="ProtNLM"/>
    </source>
</evidence>
<organism evidence="7 8">
    <name type="scientific">Auxenochlorella protothecoides</name>
    <name type="common">Green microalga</name>
    <name type="synonym">Chlorella protothecoides</name>
    <dbReference type="NCBI Taxonomy" id="3075"/>
    <lineage>
        <taxon>Eukaryota</taxon>
        <taxon>Viridiplantae</taxon>
        <taxon>Chlorophyta</taxon>
        <taxon>core chlorophytes</taxon>
        <taxon>Trebouxiophyceae</taxon>
        <taxon>Chlorellales</taxon>
        <taxon>Chlorellaceae</taxon>
        <taxon>Auxenochlorella</taxon>
    </lineage>
</organism>
<dbReference type="Pfam" id="PF00179">
    <property type="entry name" value="UQ_con"/>
    <property type="match status" value="1"/>
</dbReference>
<gene>
    <name evidence="7" type="ORF">APUTEX25_004831</name>
</gene>
<evidence type="ECO:0000313" key="8">
    <source>
        <dbReference type="Proteomes" id="UP000279271"/>
    </source>
</evidence>
<evidence type="ECO:0000259" key="5">
    <source>
        <dbReference type="PROSITE" id="PS50127"/>
    </source>
</evidence>
<dbReference type="InterPro" id="IPR050113">
    <property type="entry name" value="Ub_conjugating_enzyme"/>
</dbReference>
<dbReference type="PANTHER" id="PTHR24067">
    <property type="entry name" value="UBIQUITIN-CONJUGATING ENZYME E2"/>
    <property type="match status" value="1"/>
</dbReference>
<name>A0A3M7KS44_AUXPR</name>
<dbReference type="GO" id="GO:0005524">
    <property type="term" value="F:ATP binding"/>
    <property type="evidence" value="ECO:0007669"/>
    <property type="project" value="UniProtKB-UniRule"/>
</dbReference>
<evidence type="ECO:0000256" key="2">
    <source>
        <dbReference type="ARBA" id="ARBA00022786"/>
    </source>
</evidence>
<keyword evidence="4" id="KW-0067">ATP-binding</keyword>
<dbReference type="Proteomes" id="UP000279271">
    <property type="component" value="Unassembled WGS sequence"/>
</dbReference>
<keyword evidence="2 4" id="KW-0833">Ubl conjugation pathway</keyword>
<dbReference type="SUPFAM" id="SSF54593">
    <property type="entry name" value="Glyoxalase/Bleomycin resistance protein/Dihydroxybiphenyl dioxygenase"/>
    <property type="match status" value="1"/>
</dbReference>
<comment type="similarity">
    <text evidence="4">Belongs to the ubiquitin-conjugating enzyme family.</text>
</comment>
<dbReference type="InterPro" id="IPR029068">
    <property type="entry name" value="Glyas_Bleomycin-R_OHBP_Dase"/>
</dbReference>
<comment type="caution">
    <text evidence="7">The sequence shown here is derived from an EMBL/GenBank/DDBJ whole genome shotgun (WGS) entry which is preliminary data.</text>
</comment>